<dbReference type="VEuPathDB" id="CryptoDB:Cvel_7529"/>
<evidence type="ECO:0000313" key="2">
    <source>
        <dbReference type="EMBL" id="CEM45474.1"/>
    </source>
</evidence>
<proteinExistence type="predicted"/>
<dbReference type="AlphaFoldDB" id="A0A0G4HMG7"/>
<protein>
    <submittedName>
        <fullName evidence="2">Uncharacterized protein</fullName>
    </submittedName>
</protein>
<feature type="region of interest" description="Disordered" evidence="1">
    <location>
        <begin position="72"/>
        <end position="99"/>
    </location>
</feature>
<name>A0A0G4HMG7_9ALVE</name>
<accession>A0A0G4HMG7</accession>
<organism evidence="2">
    <name type="scientific">Chromera velia CCMP2878</name>
    <dbReference type="NCBI Taxonomy" id="1169474"/>
    <lineage>
        <taxon>Eukaryota</taxon>
        <taxon>Sar</taxon>
        <taxon>Alveolata</taxon>
        <taxon>Colpodellida</taxon>
        <taxon>Chromeraceae</taxon>
        <taxon>Chromera</taxon>
    </lineage>
</organism>
<dbReference type="EMBL" id="CDMZ01003199">
    <property type="protein sequence ID" value="CEM45474.1"/>
    <property type="molecule type" value="Genomic_DNA"/>
</dbReference>
<gene>
    <name evidence="2" type="ORF">Cvel_7529</name>
</gene>
<reference evidence="2" key="1">
    <citation type="submission" date="2014-11" db="EMBL/GenBank/DDBJ databases">
        <authorList>
            <person name="Otto D Thomas"/>
            <person name="Naeem Raeece"/>
        </authorList>
    </citation>
    <scope>NUCLEOTIDE SEQUENCE</scope>
</reference>
<evidence type="ECO:0000256" key="1">
    <source>
        <dbReference type="SAM" id="MobiDB-lite"/>
    </source>
</evidence>
<sequence length="99" mass="11798">MFVCVSVCFVYQKEIRRDTLERPETACAHLWRVLHGFERKRNCPFIKHARFMKVEDLRSEFKSKYREMLRLPESGNHRDEAGAEEKMGEHKRGKNEAKG</sequence>